<evidence type="ECO:0000313" key="2">
    <source>
        <dbReference type="Proteomes" id="UP001569963"/>
    </source>
</evidence>
<sequence length="406" mass="45350">MATDSDEGKTDSFEAATRAFADAVVEAERIIRGAPHVKTDQDLAEGLDYLAGSIKASLHMVGAYQQDYPFFASSTGPYTKLGLDNPDTLYFHAYIRDDAEYVVTGRRGTTADLSFQVMNGDYSPTQSPDSLTAFDDRELDIAEDGSFQLRFGPPRDDAGPGYVALPAGAAMLIVREVFSDWQNERPGEISIHRADTLGTSPLSVPSERMARRYQVAGKMLVSRIRTFLAFPEWHYLRLPVNTLTEPRLTPGGLATQFSSVGHYDLDDDEVMVITAPAADREVAPYQGFQLGSMWYISLDYINHQTSLTADQARVDEDGKIRYIVSERDPGLANWIERTGHRRGYLQFRWQRVTRDLTPEDGPTAEVVTFDELPRVLPFYEKQRISAGEWAEKIAGRQVAVAKRMLG</sequence>
<dbReference type="RefSeq" id="WP_371947315.1">
    <property type="nucleotide sequence ID" value="NZ_JAXCEI010000001.1"/>
</dbReference>
<keyword evidence="2" id="KW-1185">Reference proteome</keyword>
<name>A0ABV4Q5H9_9ACTN</name>
<evidence type="ECO:0000313" key="1">
    <source>
        <dbReference type="EMBL" id="MFA1537990.1"/>
    </source>
</evidence>
<accession>A0ABV4Q5H9</accession>
<organism evidence="1 2">
    <name type="scientific">Actinomadura monticuli</name>
    <dbReference type="NCBI Taxonomy" id="3097367"/>
    <lineage>
        <taxon>Bacteria</taxon>
        <taxon>Bacillati</taxon>
        <taxon>Actinomycetota</taxon>
        <taxon>Actinomycetes</taxon>
        <taxon>Streptosporangiales</taxon>
        <taxon>Thermomonosporaceae</taxon>
        <taxon>Actinomadura</taxon>
    </lineage>
</organism>
<dbReference type="Proteomes" id="UP001569963">
    <property type="component" value="Unassembled WGS sequence"/>
</dbReference>
<gene>
    <name evidence="1" type="ORF">SM611_03525</name>
</gene>
<protein>
    <recommendedName>
        <fullName evidence="3">DUF1214 domain-containing protein</fullName>
    </recommendedName>
</protein>
<dbReference type="EMBL" id="JAXCEI010000001">
    <property type="protein sequence ID" value="MFA1537990.1"/>
    <property type="molecule type" value="Genomic_DNA"/>
</dbReference>
<comment type="caution">
    <text evidence="1">The sequence shown here is derived from an EMBL/GenBank/DDBJ whole genome shotgun (WGS) entry which is preliminary data.</text>
</comment>
<proteinExistence type="predicted"/>
<reference evidence="1 2" key="1">
    <citation type="submission" date="2023-11" db="EMBL/GenBank/DDBJ databases">
        <title>Actinomadura monticuli sp. nov., isolated from volcanic ash.</title>
        <authorList>
            <person name="Lee S.D."/>
            <person name="Yang H."/>
            <person name="Kim I.S."/>
        </authorList>
    </citation>
    <scope>NUCLEOTIDE SEQUENCE [LARGE SCALE GENOMIC DNA]</scope>
    <source>
        <strain evidence="1 2">DLS-62</strain>
    </source>
</reference>
<evidence type="ECO:0008006" key="3">
    <source>
        <dbReference type="Google" id="ProtNLM"/>
    </source>
</evidence>